<comment type="caution">
    <text evidence="2">The sequence shown here is derived from an EMBL/GenBank/DDBJ whole genome shotgun (WGS) entry which is preliminary data.</text>
</comment>
<dbReference type="EMBL" id="JACBAD010002083">
    <property type="protein sequence ID" value="KAF7117738.1"/>
    <property type="molecule type" value="Genomic_DNA"/>
</dbReference>
<protein>
    <recommendedName>
        <fullName evidence="1">Reverse transcriptase domain-containing protein</fullName>
    </recommendedName>
</protein>
<dbReference type="PANTHER" id="PTHR33481">
    <property type="entry name" value="REVERSE TRANSCRIPTASE"/>
    <property type="match status" value="1"/>
</dbReference>
<dbReference type="AlphaFoldDB" id="A0A8H6P5N2"/>
<dbReference type="InterPro" id="IPR000477">
    <property type="entry name" value="RT_dom"/>
</dbReference>
<keyword evidence="3" id="KW-1185">Reference proteome</keyword>
<evidence type="ECO:0000313" key="3">
    <source>
        <dbReference type="Proteomes" id="UP000630445"/>
    </source>
</evidence>
<dbReference type="CDD" id="cd01650">
    <property type="entry name" value="RT_nLTR_like"/>
    <property type="match status" value="1"/>
</dbReference>
<accession>A0A8H6P5N2</accession>
<evidence type="ECO:0000313" key="2">
    <source>
        <dbReference type="EMBL" id="KAF7117738.1"/>
    </source>
</evidence>
<dbReference type="PROSITE" id="PS50878">
    <property type="entry name" value="RT_POL"/>
    <property type="match status" value="1"/>
</dbReference>
<reference evidence="2" key="1">
    <citation type="submission" date="2020-06" db="EMBL/GenBank/DDBJ databases">
        <title>Draft genome sequences of strains closely related to Aspergillus parafelis and Aspergillus hiratsukae.</title>
        <authorList>
            <person name="Dos Santos R.A.C."/>
            <person name="Rivero-Menendez O."/>
            <person name="Steenwyk J.L."/>
            <person name="Mead M.E."/>
            <person name="Goldman G.H."/>
            <person name="Alastruey-Izquierdo A."/>
            <person name="Rokas A."/>
        </authorList>
    </citation>
    <scope>NUCLEOTIDE SEQUENCE</scope>
    <source>
        <strain evidence="2">CNM-CM5793</strain>
    </source>
</reference>
<organism evidence="2 3">
    <name type="scientific">Aspergillus hiratsukae</name>
    <dbReference type="NCBI Taxonomy" id="1194566"/>
    <lineage>
        <taxon>Eukaryota</taxon>
        <taxon>Fungi</taxon>
        <taxon>Dikarya</taxon>
        <taxon>Ascomycota</taxon>
        <taxon>Pezizomycotina</taxon>
        <taxon>Eurotiomycetes</taxon>
        <taxon>Eurotiomycetidae</taxon>
        <taxon>Eurotiales</taxon>
        <taxon>Aspergillaceae</taxon>
        <taxon>Aspergillus</taxon>
        <taxon>Aspergillus subgen. Fumigati</taxon>
    </lineage>
</organism>
<proteinExistence type="predicted"/>
<gene>
    <name evidence="2" type="ORF">CNMCM5793_006918</name>
</gene>
<evidence type="ECO:0000259" key="1">
    <source>
        <dbReference type="PROSITE" id="PS50878"/>
    </source>
</evidence>
<dbReference type="PANTHER" id="PTHR33481:SF1">
    <property type="entry name" value="ENDONUCLEASE_EXONUCLEASE_PHOSPHATASE DOMAIN-CONTAINING PROTEIN-RELATED"/>
    <property type="match status" value="1"/>
</dbReference>
<feature type="domain" description="Reverse transcriptase" evidence="1">
    <location>
        <begin position="162"/>
        <end position="415"/>
    </location>
</feature>
<dbReference type="Pfam" id="PF00078">
    <property type="entry name" value="RVT_1"/>
    <property type="match status" value="1"/>
</dbReference>
<sequence length="514" mass="58962">MWKKAPWDEIVNRISQNMIALPEIRDPEELEKQLGIMMGKVSETLEGCVPQVRPSPYCKRWWTDELTELRNVYTYKKNQWTQLRRYGVNRPDMEKQVKQLRHRFHTAIRDQKRKHWTEFLEQAENIWTAARYTKETNNRKPIPTLCAEGSGPAAETEEEKAKSLLSAFFPPTPESSEPLGNPNLPTLQMDPITDEEIKRAMLEAVIAQRLSYYAEVFGLLPPNHFGARKKRSSEQALNLLVEKIYEAWREKKVLSVVSFDVKGAYNGVIRKVLIRRLLERQIPVELVRWIDAFCSNRRASIIVNDYCSEAMEIAHPGLPQCSSLSPILYLFFNADLVEIPIGRNRGAMAFVDDFMCWRIGQSADENTSALQEEAIPHALGWAMRSGAIFEAQKTQVIYFTRNARQNPSPKLALRIGTQNIYPSNTVKLLGVIFDEQLRFREHVGRVTKRGIKASQALLRLKGLRPQSARQLYNALVVPTVTYASSVWITLNKHGHIPSWVVKPLNVIQKSAEKA</sequence>
<dbReference type="OrthoDB" id="4507925at2759"/>
<dbReference type="Proteomes" id="UP000630445">
    <property type="component" value="Unassembled WGS sequence"/>
</dbReference>
<name>A0A8H6P5N2_9EURO</name>